<evidence type="ECO:0000313" key="3">
    <source>
        <dbReference type="Proteomes" id="UP001301797"/>
    </source>
</evidence>
<sequence>MTETKKILIVIAPVNFRDEELFEPLKVFSDNHTPYEIASTKTGEIKGMLSGTANATLTLEEVSHKGCCTAYNSLLIVGGSGSPEYLWNNKGLHMIVRAFIREEKTVAAICLSPVVLAKAGILKDKNATVWPDEKAIHELMAAGAKYSDNPVVKDGLVITADGPKSATEFAKQIIKAIM</sequence>
<dbReference type="AlphaFoldDB" id="A0AA97FCV2"/>
<evidence type="ECO:0000259" key="1">
    <source>
        <dbReference type="Pfam" id="PF01965"/>
    </source>
</evidence>
<dbReference type="CDD" id="cd03135">
    <property type="entry name" value="GATase1_DJ-1"/>
    <property type="match status" value="1"/>
</dbReference>
<dbReference type="InterPro" id="IPR002818">
    <property type="entry name" value="DJ-1/PfpI"/>
</dbReference>
<dbReference type="SUPFAM" id="SSF52317">
    <property type="entry name" value="Class I glutamine amidotransferase-like"/>
    <property type="match status" value="1"/>
</dbReference>
<dbReference type="KEGG" id="mefw:F1737_07860"/>
<accession>A0AA97FCV2</accession>
<name>A0AA97FCV2_9EURY</name>
<evidence type="ECO:0000313" key="2">
    <source>
        <dbReference type="EMBL" id="WOF16614.1"/>
    </source>
</evidence>
<dbReference type="InterPro" id="IPR050325">
    <property type="entry name" value="Prot/Nucl_acid_deglycase"/>
</dbReference>
<dbReference type="Gene3D" id="3.40.50.880">
    <property type="match status" value="1"/>
</dbReference>
<dbReference type="InterPro" id="IPR029062">
    <property type="entry name" value="Class_I_gatase-like"/>
</dbReference>
<organism evidence="2 3">
    <name type="scientific">Methanochimaera problematica</name>
    <dbReference type="NCBI Taxonomy" id="2609417"/>
    <lineage>
        <taxon>Archaea</taxon>
        <taxon>Methanobacteriati</taxon>
        <taxon>Methanobacteriota</taxon>
        <taxon>Stenosarchaea group</taxon>
        <taxon>Methanomicrobia</taxon>
        <taxon>Methanomicrobiales</taxon>
        <taxon>Methanomicrobiaceae</taxon>
        <taxon>Methanochimaera</taxon>
    </lineage>
</organism>
<reference evidence="2 3" key="1">
    <citation type="submission" date="2019-09" db="EMBL/GenBank/DDBJ databases">
        <title>The complete genome of Methanoplanus sp. FWC-SCC4.</title>
        <authorList>
            <person name="Chen S.-C."/>
            <person name="Zhou Y.-Z."/>
            <person name="Lai M.-C."/>
        </authorList>
    </citation>
    <scope>NUCLEOTIDE SEQUENCE [LARGE SCALE GENOMIC DNA]</scope>
    <source>
        <strain evidence="2 3">FWC-SCC4</strain>
    </source>
</reference>
<dbReference type="PANTHER" id="PTHR48094">
    <property type="entry name" value="PROTEIN/NUCLEIC ACID DEGLYCASE DJ-1-RELATED"/>
    <property type="match status" value="1"/>
</dbReference>
<protein>
    <submittedName>
        <fullName evidence="2">DJ-1/PfpI family protein</fullName>
    </submittedName>
</protein>
<dbReference type="PANTHER" id="PTHR48094:SF12">
    <property type="entry name" value="PARKINSON DISEASE PROTEIN 7 HOMOLOG"/>
    <property type="match status" value="1"/>
</dbReference>
<proteinExistence type="predicted"/>
<gene>
    <name evidence="2" type="ORF">F1737_07860</name>
</gene>
<dbReference type="Proteomes" id="UP001301797">
    <property type="component" value="Chromosome"/>
</dbReference>
<feature type="domain" description="DJ-1/PfpI" evidence="1">
    <location>
        <begin position="5"/>
        <end position="175"/>
    </location>
</feature>
<dbReference type="GeneID" id="85230075"/>
<keyword evidence="3" id="KW-1185">Reference proteome</keyword>
<dbReference type="GO" id="GO:0005737">
    <property type="term" value="C:cytoplasm"/>
    <property type="evidence" value="ECO:0007669"/>
    <property type="project" value="TreeGrafter"/>
</dbReference>
<dbReference type="Pfam" id="PF01965">
    <property type="entry name" value="DJ-1_PfpI"/>
    <property type="match status" value="1"/>
</dbReference>
<dbReference type="EMBL" id="CP043875">
    <property type="protein sequence ID" value="WOF16614.1"/>
    <property type="molecule type" value="Genomic_DNA"/>
</dbReference>
<dbReference type="RefSeq" id="WP_317136037.1">
    <property type="nucleotide sequence ID" value="NZ_CP043875.1"/>
</dbReference>